<dbReference type="Gene3D" id="3.90.820.10">
    <property type="entry name" value="Structural Genomics, Unknown Function 30-nov-00 1gh9 Mol_id"/>
    <property type="match status" value="1"/>
</dbReference>
<organism evidence="2 3">
    <name type="scientific">Gordonia sputi NBRC 100414</name>
    <dbReference type="NCBI Taxonomy" id="1089453"/>
    <lineage>
        <taxon>Bacteria</taxon>
        <taxon>Bacillati</taxon>
        <taxon>Actinomycetota</taxon>
        <taxon>Actinomycetes</taxon>
        <taxon>Mycobacteriales</taxon>
        <taxon>Gordoniaceae</taxon>
        <taxon>Gordonia</taxon>
    </lineage>
</organism>
<evidence type="ECO:0000313" key="2">
    <source>
        <dbReference type="EMBL" id="GAB41181.1"/>
    </source>
</evidence>
<dbReference type="SMART" id="SM00923">
    <property type="entry name" value="MbtH"/>
    <property type="match status" value="1"/>
</dbReference>
<dbReference type="SUPFAM" id="SSF160582">
    <property type="entry name" value="MbtH-like"/>
    <property type="match status" value="1"/>
</dbReference>
<dbReference type="InterPro" id="IPR037407">
    <property type="entry name" value="MLP_fam"/>
</dbReference>
<dbReference type="InterPro" id="IPR038020">
    <property type="entry name" value="MbtH-like_sf"/>
</dbReference>
<dbReference type="GO" id="GO:0005829">
    <property type="term" value="C:cytosol"/>
    <property type="evidence" value="ECO:0007669"/>
    <property type="project" value="TreeGrafter"/>
</dbReference>
<evidence type="ECO:0000313" key="3">
    <source>
        <dbReference type="Proteomes" id="UP000005845"/>
    </source>
</evidence>
<keyword evidence="3" id="KW-1185">Reference proteome</keyword>
<proteinExistence type="predicted"/>
<dbReference type="InterPro" id="IPR005153">
    <property type="entry name" value="MbtH-like_dom"/>
</dbReference>
<evidence type="ECO:0000259" key="1">
    <source>
        <dbReference type="SMART" id="SM00923"/>
    </source>
</evidence>
<sequence>MTNPFDDVNGVFLVLVNHENQHSLWPQFAPVPAGWRRVHGPSDHDDCLRYVDENWTDLRPKSLIEAMEGSTRADHRTTQDD</sequence>
<reference evidence="2 3" key="1">
    <citation type="submission" date="2012-02" db="EMBL/GenBank/DDBJ databases">
        <title>Whole genome shotgun sequence of Gordonia sputi NBRC 100414.</title>
        <authorList>
            <person name="Yoshida I."/>
            <person name="Hosoyama A."/>
            <person name="Tsuchikane K."/>
            <person name="Katsumata H."/>
            <person name="Yamazaki S."/>
            <person name="Fujita N."/>
        </authorList>
    </citation>
    <scope>NUCLEOTIDE SEQUENCE [LARGE SCALE GENOMIC DNA]</scope>
    <source>
        <strain evidence="2 3">NBRC 100414</strain>
    </source>
</reference>
<dbReference type="Proteomes" id="UP000005845">
    <property type="component" value="Unassembled WGS sequence"/>
</dbReference>
<feature type="domain" description="MbtH-like" evidence="1">
    <location>
        <begin position="3"/>
        <end position="53"/>
    </location>
</feature>
<comment type="caution">
    <text evidence="2">The sequence shown here is derived from an EMBL/GenBank/DDBJ whole genome shotgun (WGS) entry which is preliminary data.</text>
</comment>
<dbReference type="EMBL" id="BAFC01000120">
    <property type="protein sequence ID" value="GAB41181.1"/>
    <property type="molecule type" value="Genomic_DNA"/>
</dbReference>
<dbReference type="Pfam" id="PF03621">
    <property type="entry name" value="MbtH"/>
    <property type="match status" value="1"/>
</dbReference>
<dbReference type="eggNOG" id="COG3251">
    <property type="taxonomic scope" value="Bacteria"/>
</dbReference>
<dbReference type="AlphaFoldDB" id="H5U623"/>
<protein>
    <recommendedName>
        <fullName evidence="1">MbtH-like domain-containing protein</fullName>
    </recommendedName>
</protein>
<dbReference type="PANTHER" id="PTHR38444">
    <property type="entry name" value="ENTEROBACTIN BIOSYNTHESIS PROTEIN YBDZ"/>
    <property type="match status" value="1"/>
</dbReference>
<accession>H5U623</accession>
<gene>
    <name evidence="2" type="ORF">GOSPT_122_00360</name>
</gene>
<dbReference type="PANTHER" id="PTHR38444:SF1">
    <property type="entry name" value="ENTEROBACTIN BIOSYNTHESIS PROTEIN YBDZ"/>
    <property type="match status" value="1"/>
</dbReference>
<name>H5U623_9ACTN</name>
<dbReference type="GO" id="GO:0019290">
    <property type="term" value="P:siderophore biosynthetic process"/>
    <property type="evidence" value="ECO:0007669"/>
    <property type="project" value="TreeGrafter"/>
</dbReference>
<dbReference type="RefSeq" id="WP_005208412.1">
    <property type="nucleotide sequence ID" value="NZ_BAFC01000120.1"/>
</dbReference>